<accession>A0A1F4YFH0</accession>
<evidence type="ECO:0000256" key="1">
    <source>
        <dbReference type="PIRSR" id="PIRSR038992-1"/>
    </source>
</evidence>
<evidence type="ECO:0000313" key="2">
    <source>
        <dbReference type="EMBL" id="OGC91993.1"/>
    </source>
</evidence>
<dbReference type="PANTHER" id="PTHR47916">
    <property type="entry name" value="FRUCTOSE-BISPHOSPHATE ALDOLASE CLASS 1"/>
    <property type="match status" value="1"/>
</dbReference>
<comment type="caution">
    <text evidence="2">The sequence shown here is derived from an EMBL/GenBank/DDBJ whole genome shotgun (WGS) entry which is preliminary data.</text>
</comment>
<feature type="active site" description="Schiff-base intermediate with dihydroxyacetone-P" evidence="1">
    <location>
        <position position="176"/>
    </location>
</feature>
<dbReference type="CDD" id="cd00958">
    <property type="entry name" value="DhnA"/>
    <property type="match status" value="1"/>
</dbReference>
<dbReference type="AlphaFoldDB" id="A0A1F4YFH0"/>
<dbReference type="Proteomes" id="UP000178176">
    <property type="component" value="Unassembled WGS sequence"/>
</dbReference>
<dbReference type="PIRSF" id="PIRSF038992">
    <property type="entry name" value="Aldolase_Ia"/>
    <property type="match status" value="1"/>
</dbReference>
<dbReference type="InterPro" id="IPR050456">
    <property type="entry name" value="DeoC/FbaB_aldolase"/>
</dbReference>
<feature type="active site" description="Proton donor" evidence="1">
    <location>
        <position position="144"/>
    </location>
</feature>
<dbReference type="InterPro" id="IPR041720">
    <property type="entry name" value="FbaB-like"/>
</dbReference>
<dbReference type="Pfam" id="PF01791">
    <property type="entry name" value="DeoC"/>
    <property type="match status" value="1"/>
</dbReference>
<evidence type="ECO:0008006" key="4">
    <source>
        <dbReference type="Google" id="ProtNLM"/>
    </source>
</evidence>
<reference evidence="2 3" key="1">
    <citation type="journal article" date="2016" name="Nat. Commun.">
        <title>Thousands of microbial genomes shed light on interconnected biogeochemical processes in an aquifer system.</title>
        <authorList>
            <person name="Anantharaman K."/>
            <person name="Brown C.T."/>
            <person name="Hug L.A."/>
            <person name="Sharon I."/>
            <person name="Castelle C.J."/>
            <person name="Probst A.J."/>
            <person name="Thomas B.C."/>
            <person name="Singh A."/>
            <person name="Wilkins M.J."/>
            <person name="Karaoz U."/>
            <person name="Brodie E.L."/>
            <person name="Williams K.H."/>
            <person name="Hubbard S.S."/>
            <person name="Banfield J.F."/>
        </authorList>
    </citation>
    <scope>NUCLEOTIDE SEQUENCE [LARGE SCALE GENOMIC DNA]</scope>
</reference>
<dbReference type="SUPFAM" id="SSF51569">
    <property type="entry name" value="Aldolase"/>
    <property type="match status" value="1"/>
</dbReference>
<dbReference type="GO" id="GO:0004332">
    <property type="term" value="F:fructose-bisphosphate aldolase activity"/>
    <property type="evidence" value="ECO:0007669"/>
    <property type="project" value="InterPro"/>
</dbReference>
<sequence>MVDVGRLMRNGKMLILAYDQGFEHGPTDFNEENVDPDFILDIARKSGVYTGIVFQEGIAEKYYAGETDLPPLILKLNGKTSFHKGEEPVSLQLCSVDRAAELGATAVGYTIYVGSEHEEEMMKEFSRICDEAHKKGLISIVWMYPRGKHVEGKETSRDVVAYAARLALELGADVAKMPYTGDPESFGWVVKNAGKTLVVVQGGLKKDEETLLGEVGGFMKAGAVGMAVGRNVWQDADAVGISKKIAEVVYGV</sequence>
<organism evidence="2 3">
    <name type="scientific">Candidatus Amesbacteria bacterium RIFCSPHIGHO2_01_FULL_48_32b</name>
    <dbReference type="NCBI Taxonomy" id="1797253"/>
    <lineage>
        <taxon>Bacteria</taxon>
        <taxon>Candidatus Amesiibacteriota</taxon>
    </lineage>
</organism>
<dbReference type="SMART" id="SM01133">
    <property type="entry name" value="DeoC"/>
    <property type="match status" value="1"/>
</dbReference>
<gene>
    <name evidence="2" type="ORF">A2876_05220</name>
</gene>
<protein>
    <recommendedName>
        <fullName evidence="4">Fructose-bisphosphate aldolase</fullName>
    </recommendedName>
</protein>
<dbReference type="InterPro" id="IPR002915">
    <property type="entry name" value="DeoC/FbaB/LacD_aldolase"/>
</dbReference>
<dbReference type="InterPro" id="IPR013785">
    <property type="entry name" value="Aldolase_TIM"/>
</dbReference>
<proteinExistence type="predicted"/>
<evidence type="ECO:0000313" key="3">
    <source>
        <dbReference type="Proteomes" id="UP000178176"/>
    </source>
</evidence>
<dbReference type="EMBL" id="MEXH01000025">
    <property type="protein sequence ID" value="OGC91993.1"/>
    <property type="molecule type" value="Genomic_DNA"/>
</dbReference>
<dbReference type="PANTHER" id="PTHR47916:SF1">
    <property type="entry name" value="3-HYDROXY-5-PHOSPHONOOXYPENTANE-2,4-DIONE THIOLASE"/>
    <property type="match status" value="1"/>
</dbReference>
<name>A0A1F4YFH0_9BACT</name>
<dbReference type="Gene3D" id="3.20.20.70">
    <property type="entry name" value="Aldolase class I"/>
    <property type="match status" value="1"/>
</dbReference>